<keyword evidence="3" id="KW-1185">Reference proteome</keyword>
<feature type="transmembrane region" description="Helical" evidence="1">
    <location>
        <begin position="368"/>
        <end position="390"/>
    </location>
</feature>
<dbReference type="Proteomes" id="UP000252189">
    <property type="component" value="Unassembled WGS sequence"/>
</dbReference>
<keyword evidence="1" id="KW-0812">Transmembrane</keyword>
<feature type="transmembrane region" description="Helical" evidence="1">
    <location>
        <begin position="215"/>
        <end position="238"/>
    </location>
</feature>
<gene>
    <name evidence="2" type="ORF">DU504_03430</name>
</gene>
<organism evidence="2 3">
    <name type="scientific">Haloplanus salinus</name>
    <dbReference type="NCBI Taxonomy" id="1126245"/>
    <lineage>
        <taxon>Archaea</taxon>
        <taxon>Methanobacteriati</taxon>
        <taxon>Methanobacteriota</taxon>
        <taxon>Stenosarchaea group</taxon>
        <taxon>Halobacteria</taxon>
        <taxon>Halobacteriales</taxon>
        <taxon>Haloferacaceae</taxon>
        <taxon>Haloplanus</taxon>
    </lineage>
</organism>
<feature type="transmembrane region" description="Helical" evidence="1">
    <location>
        <begin position="92"/>
        <end position="112"/>
    </location>
</feature>
<evidence type="ECO:0008006" key="4">
    <source>
        <dbReference type="Google" id="ProtNLM"/>
    </source>
</evidence>
<feature type="transmembrane region" description="Helical" evidence="1">
    <location>
        <begin position="244"/>
        <end position="263"/>
    </location>
</feature>
<feature type="transmembrane region" description="Helical" evidence="1">
    <location>
        <begin position="26"/>
        <end position="46"/>
    </location>
</feature>
<reference evidence="2 3" key="1">
    <citation type="submission" date="2018-07" db="EMBL/GenBank/DDBJ databases">
        <title>Genome sequences of Haloplanus salinus JCM 18368T.</title>
        <authorList>
            <person name="Kim Y.B."/>
            <person name="Roh S.W."/>
        </authorList>
    </citation>
    <scope>NUCLEOTIDE SEQUENCE [LARGE SCALE GENOMIC DNA]</scope>
    <source>
        <strain evidence="2 3">JCM 18368</strain>
    </source>
</reference>
<comment type="caution">
    <text evidence="2">The sequence shown here is derived from an EMBL/GenBank/DDBJ whole genome shotgun (WGS) entry which is preliminary data.</text>
</comment>
<sequence length="444" mass="48238">MSNAAGRLDSALRPVASLAWPAQTTLGSVAAMGIYTLLVVGTTWYLDVPLYDGWSPFTFAMPHPAYAIFVGILALLPAVFLPRTYRRPSQVILWWLYPVSYVPVVTLHAFVLRERYPLFALTVALSFYMLTLPYRLPTINVREHLSRSLFWRLLLLGTLGLLALLIAVFGRSLTITGDIYAVRDTFRARLRSFGPVFFRVISYGITWLENTFTPLLVAGSLAGLTVPWVAGVGLVAMLTVFAVGGFKSAFFAVGMAVALYVGLHDDGQHLPTYAVLGGPMSLSSLLFLDRLGAPSQLLGLGRRTLITPGFMTAYHVEFFSSNPHTYWGGRTWTGVPYQYDLPVARLIGREMLGRPEQVANAPFWGSGYAAAGLLGILFLATLLALAFYALDCAAADLPKRFAGAAVAGQLTGLAYSGAFNVFLLGGFGVLVILLFLHPPDGVPE</sequence>
<dbReference type="AlphaFoldDB" id="A0A368NA87"/>
<keyword evidence="1" id="KW-1133">Transmembrane helix</keyword>
<name>A0A368NA87_9EURY</name>
<feature type="transmembrane region" description="Helical" evidence="1">
    <location>
        <begin position="149"/>
        <end position="170"/>
    </location>
</feature>
<protein>
    <recommendedName>
        <fullName evidence="4">Oligosaccharide repeat unit polymerase</fullName>
    </recommendedName>
</protein>
<evidence type="ECO:0000313" key="2">
    <source>
        <dbReference type="EMBL" id="RCU46441.1"/>
    </source>
</evidence>
<evidence type="ECO:0000313" key="3">
    <source>
        <dbReference type="Proteomes" id="UP000252189"/>
    </source>
</evidence>
<feature type="transmembrane region" description="Helical" evidence="1">
    <location>
        <begin position="66"/>
        <end position="85"/>
    </location>
</feature>
<keyword evidence="1" id="KW-0472">Membrane</keyword>
<dbReference type="EMBL" id="QPHM01000001">
    <property type="protein sequence ID" value="RCU46441.1"/>
    <property type="molecule type" value="Genomic_DNA"/>
</dbReference>
<evidence type="ECO:0000256" key="1">
    <source>
        <dbReference type="SAM" id="Phobius"/>
    </source>
</evidence>
<feature type="transmembrane region" description="Helical" evidence="1">
    <location>
        <begin position="118"/>
        <end position="137"/>
    </location>
</feature>
<proteinExistence type="predicted"/>
<accession>A0A368NA87</accession>
<feature type="transmembrane region" description="Helical" evidence="1">
    <location>
        <begin position="410"/>
        <end position="436"/>
    </location>
</feature>